<organism evidence="2 3">
    <name type="scientific">Gigaspora rosea</name>
    <dbReference type="NCBI Taxonomy" id="44941"/>
    <lineage>
        <taxon>Eukaryota</taxon>
        <taxon>Fungi</taxon>
        <taxon>Fungi incertae sedis</taxon>
        <taxon>Mucoromycota</taxon>
        <taxon>Glomeromycotina</taxon>
        <taxon>Glomeromycetes</taxon>
        <taxon>Diversisporales</taxon>
        <taxon>Gigasporaceae</taxon>
        <taxon>Gigaspora</taxon>
    </lineage>
</organism>
<dbReference type="OrthoDB" id="2443507at2759"/>
<dbReference type="Gene3D" id="1.10.287.1490">
    <property type="match status" value="1"/>
</dbReference>
<keyword evidence="3" id="KW-1185">Reference proteome</keyword>
<name>A0A397UW83_9GLOM</name>
<reference evidence="2 3" key="1">
    <citation type="submission" date="2018-06" db="EMBL/GenBank/DDBJ databases">
        <title>Comparative genomics reveals the genomic features of Rhizophagus irregularis, R. cerebriforme, R. diaphanum and Gigaspora rosea, and their symbiotic lifestyle signature.</title>
        <authorList>
            <person name="Morin E."/>
            <person name="San Clemente H."/>
            <person name="Chen E.C.H."/>
            <person name="De La Providencia I."/>
            <person name="Hainaut M."/>
            <person name="Kuo A."/>
            <person name="Kohler A."/>
            <person name="Murat C."/>
            <person name="Tang N."/>
            <person name="Roy S."/>
            <person name="Loubradou J."/>
            <person name="Henrissat B."/>
            <person name="Grigoriev I.V."/>
            <person name="Corradi N."/>
            <person name="Roux C."/>
            <person name="Martin F.M."/>
        </authorList>
    </citation>
    <scope>NUCLEOTIDE SEQUENCE [LARGE SCALE GENOMIC DNA]</scope>
    <source>
        <strain evidence="2 3">DAOM 194757</strain>
    </source>
</reference>
<gene>
    <name evidence="2" type="ORF">C2G38_2040482</name>
</gene>
<dbReference type="AlphaFoldDB" id="A0A397UW83"/>
<feature type="coiled-coil region" evidence="1">
    <location>
        <begin position="166"/>
        <end position="193"/>
    </location>
</feature>
<proteinExistence type="predicted"/>
<feature type="coiled-coil region" evidence="1">
    <location>
        <begin position="47"/>
        <end position="102"/>
    </location>
</feature>
<dbReference type="EMBL" id="QKWP01000867">
    <property type="protein sequence ID" value="RIB14062.1"/>
    <property type="molecule type" value="Genomic_DNA"/>
</dbReference>
<dbReference type="Proteomes" id="UP000266673">
    <property type="component" value="Unassembled WGS sequence"/>
</dbReference>
<evidence type="ECO:0000256" key="1">
    <source>
        <dbReference type="SAM" id="Coils"/>
    </source>
</evidence>
<sequence length="198" mass="24125">MERQKRRNKSEEFHGYVNGVIDDYKRWIEYLRCLNEFDAAVKENDLKQAFETKKNEYDEKIKRLDEEILSLTDQLNVNQDQISSLKDKLRANQEEIYKLTNDAEQMNIQVNQKEVEIKSKGNIIDELEVNLYYEKNRNYELETKLHAEQEQSARLYRRWEDVYLEYDEERRSAANLRQRIVELQSENEELKSNYHCWN</sequence>
<keyword evidence="1" id="KW-0175">Coiled coil</keyword>
<comment type="caution">
    <text evidence="2">The sequence shown here is derived from an EMBL/GenBank/DDBJ whole genome shotgun (WGS) entry which is preliminary data.</text>
</comment>
<accession>A0A397UW83</accession>
<protein>
    <submittedName>
        <fullName evidence="2">Uncharacterized protein</fullName>
    </submittedName>
</protein>
<evidence type="ECO:0000313" key="2">
    <source>
        <dbReference type="EMBL" id="RIB14062.1"/>
    </source>
</evidence>
<evidence type="ECO:0000313" key="3">
    <source>
        <dbReference type="Proteomes" id="UP000266673"/>
    </source>
</evidence>